<sequence>MPTDHKPRSPSPSKLVGLAAALLGPSLSTKKAVTKQHQTQAPPPPPSSSSLGSPSSPTTAAVVLPAVETSATLPRTSQMGERLFLLHSPVAAPKIKTDLGSTGSFPVSPPMTSGEANSMLSSMAGSRAPSSADMPPSRRCPSFWSFPSYLPTIESEPATPVRASFADGENIANGLTIVPDRGDSAQPNILQNKPSGGSQAADSPIPIPSPQSSFSQSPSGSPSSRGLGLRVNVLPLSIARQRSSSDTPFQAAPLPRGFGLRSSYNTPSVPATINDAESATSLLSQSITTSTNELAEFPSTNNTILSSPASSQPRTRRFMSFSAKCSRDLTAPSPGLHPVSHAPYETISSERNVGTIHPQSPAPRTTSQVSLSSAHSLVSMSSVARLGPPSGRPSISAEVKETNVLAKELDPMTGNKMINKYMVIRELGRGVHGKVKYCVDVETSAEVAIKIVEKQGKRKFQNKLSMSARLAQYNAENGVAAPLCPTNPYLEKIQREIAIMKKCDHPNVVKLLEVIDDPAAEKIYLVLEYLSGGELKWTDGRDSPGPVLSVDEARRVFRDVVCGLEYLHYQGIVHRDIKPANLLWTQDHRVKISDFGVSALSKERERKRTGIEDVFQEEVDSEEEVELAKTAGTPAFFAPELCGLSDEDERLFAEFKAELKEESNGDSAAKGRAALMGIVTDQAHWTFAFNTPLATPSATPGFSRSASVLSGVAIPHSASTGPHIPSMDTVSPGYTSSPSSVHALLANAPLHHDCVVMPHVSMPSQQASFMSAVSSANVFGWPPITTLPSYADDADSAASLESSLVNRHHTTAPPLSSEVFSPTEVFMPGDGATSKPMTQRRAPRIGKAIDVWALGVTLHCFIFGRVPFIADTEFELFNVIAKQPLICPDHPIIDEKLRDLLMRILDKNPESRITLDEIKLHPWTTADFSPEERVVWLRNTDVSLIYGAPVTVTDEEVRGAFTLTDKIRKKIRKLSSSFHNLTFNLRRRAQSMSNVPPPPEALQRNKNIGSSEGESPTAILTGRASAASPSLPSPSGWSHHTYNCSGSNLLSSLSHGIADSRIPTTTFMGNGAPDEGQSDGYIAPLLERKPDLASTLPLLTEDPCSHNVPSNFSSPSTPSALSLNVNASRLHSPVKIHSPLSFAEVLNAGSANTHHQNPAPGVDDDDDNEAEEEGARQERERIMMWEKEQGIGIDEDYDEVADNP</sequence>
<feature type="compositionally biased region" description="Polar residues" evidence="7">
    <location>
        <begin position="27"/>
        <end position="40"/>
    </location>
</feature>
<feature type="compositionally biased region" description="Acidic residues" evidence="7">
    <location>
        <begin position="1162"/>
        <end position="1172"/>
    </location>
</feature>
<feature type="region of interest" description="Disordered" evidence="7">
    <location>
        <begin position="174"/>
        <end position="228"/>
    </location>
</feature>
<evidence type="ECO:0000256" key="7">
    <source>
        <dbReference type="SAM" id="MobiDB-lite"/>
    </source>
</evidence>
<dbReference type="PANTHER" id="PTHR43895:SF152">
    <property type="entry name" value="SERINE_THREONINE-PROTEIN KINASE TOS3"/>
    <property type="match status" value="1"/>
</dbReference>
<dbReference type="SMART" id="SM00220">
    <property type="entry name" value="S_TKc"/>
    <property type="match status" value="1"/>
</dbReference>
<dbReference type="InterPro" id="IPR017441">
    <property type="entry name" value="Protein_kinase_ATP_BS"/>
</dbReference>
<keyword evidence="5 6" id="KW-0067">ATP-binding</keyword>
<dbReference type="VEuPathDB" id="FungiDB:SeMB42_g07174"/>
<feature type="compositionally biased region" description="Low complexity" evidence="7">
    <location>
        <begin position="48"/>
        <end position="57"/>
    </location>
</feature>
<feature type="compositionally biased region" description="Polar residues" evidence="7">
    <location>
        <begin position="185"/>
        <end position="201"/>
    </location>
</feature>
<feature type="region of interest" description="Disordered" evidence="7">
    <location>
        <begin position="97"/>
        <end position="138"/>
    </location>
</feature>
<keyword evidence="2" id="KW-0808">Transferase</keyword>
<evidence type="ECO:0000256" key="3">
    <source>
        <dbReference type="ARBA" id="ARBA00022741"/>
    </source>
</evidence>
<dbReference type="InterPro" id="IPR011009">
    <property type="entry name" value="Kinase-like_dom_sf"/>
</dbReference>
<evidence type="ECO:0000256" key="1">
    <source>
        <dbReference type="ARBA" id="ARBA00022527"/>
    </source>
</evidence>
<keyword evidence="3 6" id="KW-0547">Nucleotide-binding</keyword>
<dbReference type="AlphaFoldDB" id="A0A507DEJ8"/>
<dbReference type="Pfam" id="PF00069">
    <property type="entry name" value="Pkinase"/>
    <property type="match status" value="2"/>
</dbReference>
<gene>
    <name evidence="9" type="ORF">SeLEV6574_g01070</name>
</gene>
<name>A0A507DEJ8_9FUNG</name>
<accession>A0A507DEJ8</accession>
<feature type="compositionally biased region" description="Polar residues" evidence="7">
    <location>
        <begin position="99"/>
        <end position="124"/>
    </location>
</feature>
<evidence type="ECO:0000313" key="9">
    <source>
        <dbReference type="EMBL" id="TPX50112.1"/>
    </source>
</evidence>
<dbReference type="GO" id="GO:0005524">
    <property type="term" value="F:ATP binding"/>
    <property type="evidence" value="ECO:0007669"/>
    <property type="project" value="UniProtKB-UniRule"/>
</dbReference>
<dbReference type="VEuPathDB" id="FungiDB:SeMB42_g06278"/>
<dbReference type="PROSITE" id="PS00107">
    <property type="entry name" value="PROTEIN_KINASE_ATP"/>
    <property type="match status" value="1"/>
</dbReference>
<feature type="region of interest" description="Disordered" evidence="7">
    <location>
        <begin position="27"/>
        <end position="61"/>
    </location>
</feature>
<comment type="caution">
    <text evidence="9">The sequence shown here is derived from an EMBL/GenBank/DDBJ whole genome shotgun (WGS) entry which is preliminary data.</text>
</comment>
<dbReference type="OrthoDB" id="68483at2759"/>
<evidence type="ECO:0000256" key="5">
    <source>
        <dbReference type="ARBA" id="ARBA00022840"/>
    </source>
</evidence>
<dbReference type="InterPro" id="IPR000719">
    <property type="entry name" value="Prot_kinase_dom"/>
</dbReference>
<feature type="binding site" evidence="6">
    <location>
        <position position="450"/>
    </location>
    <ligand>
        <name>ATP</name>
        <dbReference type="ChEBI" id="CHEBI:30616"/>
    </ligand>
</feature>
<evidence type="ECO:0000259" key="8">
    <source>
        <dbReference type="PROSITE" id="PS50011"/>
    </source>
</evidence>
<evidence type="ECO:0000256" key="4">
    <source>
        <dbReference type="ARBA" id="ARBA00022777"/>
    </source>
</evidence>
<reference evidence="9 10" key="1">
    <citation type="journal article" date="2019" name="Sci. Rep.">
        <title>Comparative genomics of chytrid fungi reveal insights into the obligate biotrophic and pathogenic lifestyle of Synchytrium endobioticum.</title>
        <authorList>
            <person name="van de Vossenberg B.T.L.H."/>
            <person name="Warris S."/>
            <person name="Nguyen H.D.T."/>
            <person name="van Gent-Pelzer M.P.E."/>
            <person name="Joly D.L."/>
            <person name="van de Geest H.C."/>
            <person name="Bonants P.J.M."/>
            <person name="Smith D.S."/>
            <person name="Levesque C.A."/>
            <person name="van der Lee T.A.J."/>
        </authorList>
    </citation>
    <scope>NUCLEOTIDE SEQUENCE [LARGE SCALE GENOMIC DNA]</scope>
    <source>
        <strain evidence="9 10">LEV6574</strain>
    </source>
</reference>
<organism evidence="9 10">
    <name type="scientific">Synchytrium endobioticum</name>
    <dbReference type="NCBI Taxonomy" id="286115"/>
    <lineage>
        <taxon>Eukaryota</taxon>
        <taxon>Fungi</taxon>
        <taxon>Fungi incertae sedis</taxon>
        <taxon>Chytridiomycota</taxon>
        <taxon>Chytridiomycota incertae sedis</taxon>
        <taxon>Chytridiomycetes</taxon>
        <taxon>Synchytriales</taxon>
        <taxon>Synchytriaceae</taxon>
        <taxon>Synchytrium</taxon>
    </lineage>
</organism>
<dbReference type="Proteomes" id="UP000320475">
    <property type="component" value="Unassembled WGS sequence"/>
</dbReference>
<dbReference type="GO" id="GO:0004674">
    <property type="term" value="F:protein serine/threonine kinase activity"/>
    <property type="evidence" value="ECO:0007669"/>
    <property type="project" value="UniProtKB-KW"/>
</dbReference>
<dbReference type="GO" id="GO:0007165">
    <property type="term" value="P:signal transduction"/>
    <property type="evidence" value="ECO:0007669"/>
    <property type="project" value="TreeGrafter"/>
</dbReference>
<feature type="compositionally biased region" description="Polar residues" evidence="7">
    <location>
        <begin position="1004"/>
        <end position="1014"/>
    </location>
</feature>
<proteinExistence type="predicted"/>
<dbReference type="SUPFAM" id="SSF56112">
    <property type="entry name" value="Protein kinase-like (PK-like)"/>
    <property type="match status" value="2"/>
</dbReference>
<dbReference type="Gene3D" id="1.10.510.10">
    <property type="entry name" value="Transferase(Phosphotransferase) domain 1"/>
    <property type="match status" value="2"/>
</dbReference>
<evidence type="ECO:0000313" key="10">
    <source>
        <dbReference type="Proteomes" id="UP000320475"/>
    </source>
</evidence>
<feature type="domain" description="Protein kinase" evidence="8">
    <location>
        <begin position="421"/>
        <end position="924"/>
    </location>
</feature>
<evidence type="ECO:0000256" key="6">
    <source>
        <dbReference type="PROSITE-ProRule" id="PRU10141"/>
    </source>
</evidence>
<evidence type="ECO:0000256" key="2">
    <source>
        <dbReference type="ARBA" id="ARBA00022679"/>
    </source>
</evidence>
<keyword evidence="1" id="KW-0723">Serine/threonine-protein kinase</keyword>
<dbReference type="Gene3D" id="3.30.200.20">
    <property type="entry name" value="Phosphorylase Kinase, domain 1"/>
    <property type="match status" value="1"/>
</dbReference>
<protein>
    <recommendedName>
        <fullName evidence="8">Protein kinase domain-containing protein</fullName>
    </recommendedName>
</protein>
<feature type="region of interest" description="Disordered" evidence="7">
    <location>
        <begin position="989"/>
        <end position="1016"/>
    </location>
</feature>
<feature type="compositionally biased region" description="Basic and acidic residues" evidence="7">
    <location>
        <begin position="1173"/>
        <end position="1182"/>
    </location>
</feature>
<dbReference type="PROSITE" id="PS50011">
    <property type="entry name" value="PROTEIN_KINASE_DOM"/>
    <property type="match status" value="1"/>
</dbReference>
<dbReference type="PANTHER" id="PTHR43895">
    <property type="entry name" value="CALCIUM/CALMODULIN-DEPENDENT PROTEIN KINASE KINASE-RELATED"/>
    <property type="match status" value="1"/>
</dbReference>
<dbReference type="EMBL" id="QEAM01000022">
    <property type="protein sequence ID" value="TPX50112.1"/>
    <property type="molecule type" value="Genomic_DNA"/>
</dbReference>
<keyword evidence="4" id="KW-0418">Kinase</keyword>
<feature type="region of interest" description="Disordered" evidence="7">
    <location>
        <begin position="1151"/>
        <end position="1182"/>
    </location>
</feature>
<dbReference type="CDD" id="cd14008">
    <property type="entry name" value="STKc_LKB1_CaMKK"/>
    <property type="match status" value="1"/>
</dbReference>
<feature type="compositionally biased region" description="Low complexity" evidence="7">
    <location>
        <begin position="210"/>
        <end position="224"/>
    </location>
</feature>